<evidence type="ECO:0000313" key="3">
    <source>
        <dbReference type="EMBL" id="TDL86357.1"/>
    </source>
</evidence>
<feature type="region of interest" description="Disordered" evidence="2">
    <location>
        <begin position="157"/>
        <end position="182"/>
    </location>
</feature>
<sequence>MFDSQTHDQTQRPPKAVPVSLLAREAKWAIDTPRSYLVPVLLWFTCGQGRLSVNGEMRGYTAHNAIFLPANTPHSCEACGRTQGTALFLGARGDLPVPNTMMHLRLTALHQQTELNELIEGFRRDCATGGPLGDEILYHRAALIALWLTRHEMHLSGSSTSDVSRTLPGSINGIRRSAEQTL</sequence>
<reference evidence="3 4" key="1">
    <citation type="submission" date="2019-03" db="EMBL/GenBank/DDBJ databases">
        <title>Rhodobacteraceae bacterium SM1902, a new member of the family Rhodobacteraceae isolated from Yantai.</title>
        <authorList>
            <person name="Sun Y."/>
        </authorList>
    </citation>
    <scope>NUCLEOTIDE SEQUENCE [LARGE SCALE GENOMIC DNA]</scope>
    <source>
        <strain evidence="3 4">SM1902</strain>
    </source>
</reference>
<dbReference type="InterPro" id="IPR037923">
    <property type="entry name" value="HTH-like"/>
</dbReference>
<dbReference type="RefSeq" id="WP_133343424.1">
    <property type="nucleotide sequence ID" value="NZ_SMZO01000032.1"/>
</dbReference>
<protein>
    <recommendedName>
        <fullName evidence="5">AraC family transcriptional regulator</fullName>
    </recommendedName>
</protein>
<organism evidence="3 4">
    <name type="scientific">Meridianimarinicoccus aquatilis</name>
    <dbReference type="NCBI Taxonomy" id="2552766"/>
    <lineage>
        <taxon>Bacteria</taxon>
        <taxon>Pseudomonadati</taxon>
        <taxon>Pseudomonadota</taxon>
        <taxon>Alphaproteobacteria</taxon>
        <taxon>Rhodobacterales</taxon>
        <taxon>Paracoccaceae</taxon>
        <taxon>Meridianimarinicoccus</taxon>
    </lineage>
</organism>
<comment type="caution">
    <text evidence="3">The sequence shown here is derived from an EMBL/GenBank/DDBJ whole genome shotgun (WGS) entry which is preliminary data.</text>
</comment>
<dbReference type="SUPFAM" id="SSF51215">
    <property type="entry name" value="Regulatory protein AraC"/>
    <property type="match status" value="1"/>
</dbReference>
<gene>
    <name evidence="3" type="ORF">E2L05_13465</name>
</gene>
<dbReference type="GO" id="GO:0003677">
    <property type="term" value="F:DNA binding"/>
    <property type="evidence" value="ECO:0007669"/>
    <property type="project" value="UniProtKB-KW"/>
</dbReference>
<proteinExistence type="predicted"/>
<accession>A0A4R6AR39</accession>
<keyword evidence="4" id="KW-1185">Reference proteome</keyword>
<evidence type="ECO:0000313" key="4">
    <source>
        <dbReference type="Proteomes" id="UP000294562"/>
    </source>
</evidence>
<keyword evidence="1" id="KW-0238">DNA-binding</keyword>
<name>A0A4R6AR39_9RHOB</name>
<dbReference type="EMBL" id="SMZO01000032">
    <property type="protein sequence ID" value="TDL86357.1"/>
    <property type="molecule type" value="Genomic_DNA"/>
</dbReference>
<feature type="compositionally biased region" description="Polar residues" evidence="2">
    <location>
        <begin position="157"/>
        <end position="169"/>
    </location>
</feature>
<evidence type="ECO:0000256" key="1">
    <source>
        <dbReference type="ARBA" id="ARBA00023125"/>
    </source>
</evidence>
<dbReference type="Proteomes" id="UP000294562">
    <property type="component" value="Unassembled WGS sequence"/>
</dbReference>
<evidence type="ECO:0000256" key="2">
    <source>
        <dbReference type="SAM" id="MobiDB-lite"/>
    </source>
</evidence>
<dbReference type="AlphaFoldDB" id="A0A4R6AR39"/>
<evidence type="ECO:0008006" key="5">
    <source>
        <dbReference type="Google" id="ProtNLM"/>
    </source>
</evidence>
<dbReference type="OrthoDB" id="9814125at2"/>